<dbReference type="PANTHER" id="PTHR23028:SF53">
    <property type="entry name" value="ACYL_TRANSF_3 DOMAIN-CONTAINING PROTEIN"/>
    <property type="match status" value="1"/>
</dbReference>
<proteinExistence type="predicted"/>
<dbReference type="InterPro" id="IPR050879">
    <property type="entry name" value="Acyltransferase_3"/>
</dbReference>
<dbReference type="GO" id="GO:0016747">
    <property type="term" value="F:acyltransferase activity, transferring groups other than amino-acyl groups"/>
    <property type="evidence" value="ECO:0007669"/>
    <property type="project" value="InterPro"/>
</dbReference>
<keyword evidence="3" id="KW-0808">Transferase</keyword>
<dbReference type="Proteomes" id="UP000318053">
    <property type="component" value="Unassembled WGS sequence"/>
</dbReference>
<dbReference type="AlphaFoldDB" id="A0A5C5YB63"/>
<organism evidence="3 4">
    <name type="scientific">Allorhodopirellula solitaria</name>
    <dbReference type="NCBI Taxonomy" id="2527987"/>
    <lineage>
        <taxon>Bacteria</taxon>
        <taxon>Pseudomonadati</taxon>
        <taxon>Planctomycetota</taxon>
        <taxon>Planctomycetia</taxon>
        <taxon>Pirellulales</taxon>
        <taxon>Pirellulaceae</taxon>
        <taxon>Allorhodopirellula</taxon>
    </lineage>
</organism>
<evidence type="ECO:0000313" key="3">
    <source>
        <dbReference type="EMBL" id="TWT72937.1"/>
    </source>
</evidence>
<feature type="transmembrane region" description="Helical" evidence="1">
    <location>
        <begin position="66"/>
        <end position="83"/>
    </location>
</feature>
<feature type="transmembrane region" description="Helical" evidence="1">
    <location>
        <begin position="332"/>
        <end position="352"/>
    </location>
</feature>
<feature type="domain" description="Acyltransferase 3" evidence="2">
    <location>
        <begin position="13"/>
        <end position="381"/>
    </location>
</feature>
<comment type="caution">
    <text evidence="3">The sequence shown here is derived from an EMBL/GenBank/DDBJ whole genome shotgun (WGS) entry which is preliminary data.</text>
</comment>
<protein>
    <submittedName>
        <fullName evidence="3">Acyltransferase family protein</fullName>
    </submittedName>
</protein>
<dbReference type="EMBL" id="SJPK01000003">
    <property type="protein sequence ID" value="TWT72937.1"/>
    <property type="molecule type" value="Genomic_DNA"/>
</dbReference>
<keyword evidence="4" id="KW-1185">Reference proteome</keyword>
<feature type="transmembrane region" description="Helical" evidence="1">
    <location>
        <begin position="364"/>
        <end position="385"/>
    </location>
</feature>
<feature type="transmembrane region" description="Helical" evidence="1">
    <location>
        <begin position="104"/>
        <end position="122"/>
    </location>
</feature>
<name>A0A5C5YB63_9BACT</name>
<gene>
    <name evidence="3" type="ORF">CA85_13980</name>
</gene>
<dbReference type="GO" id="GO:0016020">
    <property type="term" value="C:membrane"/>
    <property type="evidence" value="ECO:0007669"/>
    <property type="project" value="TreeGrafter"/>
</dbReference>
<keyword evidence="1" id="KW-1133">Transmembrane helix</keyword>
<evidence type="ECO:0000259" key="2">
    <source>
        <dbReference type="Pfam" id="PF01757"/>
    </source>
</evidence>
<sequence length="403" mass="45094">MASGKQSLVDLTGLDTLRGLLAVFVVAHHARWLCWTGQAQWRMTEHTWLPSAIANVTAVFRYGHEAVMVFFALSGFFIHLRAAKQFAVERQCERLNVRRFTKRRLHRLAAPYFLVLFLTFVLDSIGRHSFPSLYVGDTGNALLDQNFSGGNYSARAVIPGLVMLPRSLGLTFGSNGPLWSLGYEVVYYAFYPLWLMVRRHSLWFAYLGIPFICFVIAGLSLGAWLPAVISHWPIWIAGAGLAEWLMLRNHQISRRGGGTQALPKRDVAHWRNRFCLYGLALTVVGFAGCQISQLPMAILLSYAVLGCGCVLSFCTLPTVIGGMKFFSAWQFLGFRSYTIYILHFPLLALMAAPYFQAGGPPSDGWFALAAAIATTLICVAVFELCERWFVHARIRVESRPEPT</sequence>
<feature type="transmembrane region" description="Helical" evidence="1">
    <location>
        <begin position="231"/>
        <end position="247"/>
    </location>
</feature>
<dbReference type="RefSeq" id="WP_146390539.1">
    <property type="nucleotide sequence ID" value="NZ_SJPK01000003.1"/>
</dbReference>
<accession>A0A5C5YB63</accession>
<dbReference type="PANTHER" id="PTHR23028">
    <property type="entry name" value="ACETYLTRANSFERASE"/>
    <property type="match status" value="1"/>
</dbReference>
<keyword evidence="1" id="KW-0472">Membrane</keyword>
<keyword evidence="1" id="KW-0812">Transmembrane</keyword>
<feature type="transmembrane region" description="Helical" evidence="1">
    <location>
        <begin position="299"/>
        <end position="320"/>
    </location>
</feature>
<reference evidence="3 4" key="1">
    <citation type="submission" date="2019-02" db="EMBL/GenBank/DDBJ databases">
        <title>Deep-cultivation of Planctomycetes and their phenomic and genomic characterization uncovers novel biology.</title>
        <authorList>
            <person name="Wiegand S."/>
            <person name="Jogler M."/>
            <person name="Boedeker C."/>
            <person name="Pinto D."/>
            <person name="Vollmers J."/>
            <person name="Rivas-Marin E."/>
            <person name="Kohn T."/>
            <person name="Peeters S.H."/>
            <person name="Heuer A."/>
            <person name="Rast P."/>
            <person name="Oberbeckmann S."/>
            <person name="Bunk B."/>
            <person name="Jeske O."/>
            <person name="Meyerdierks A."/>
            <person name="Storesund J.E."/>
            <person name="Kallscheuer N."/>
            <person name="Luecker S."/>
            <person name="Lage O.M."/>
            <person name="Pohl T."/>
            <person name="Merkel B.J."/>
            <person name="Hornburger P."/>
            <person name="Mueller R.-W."/>
            <person name="Bruemmer F."/>
            <person name="Labrenz M."/>
            <person name="Spormann A.M."/>
            <person name="Op Den Camp H."/>
            <person name="Overmann J."/>
            <person name="Amann R."/>
            <person name="Jetten M.S.M."/>
            <person name="Mascher T."/>
            <person name="Medema M.H."/>
            <person name="Devos D.P."/>
            <person name="Kaster A.-K."/>
            <person name="Ovreas L."/>
            <person name="Rohde M."/>
            <person name="Galperin M.Y."/>
            <person name="Jogler C."/>
        </authorList>
    </citation>
    <scope>NUCLEOTIDE SEQUENCE [LARGE SCALE GENOMIC DNA]</scope>
    <source>
        <strain evidence="3 4">CA85</strain>
    </source>
</reference>
<dbReference type="InterPro" id="IPR002656">
    <property type="entry name" value="Acyl_transf_3_dom"/>
</dbReference>
<dbReference type="Pfam" id="PF01757">
    <property type="entry name" value="Acyl_transf_3"/>
    <property type="match status" value="1"/>
</dbReference>
<evidence type="ECO:0000313" key="4">
    <source>
        <dbReference type="Proteomes" id="UP000318053"/>
    </source>
</evidence>
<keyword evidence="3" id="KW-0012">Acyltransferase</keyword>
<dbReference type="GO" id="GO:0000271">
    <property type="term" value="P:polysaccharide biosynthetic process"/>
    <property type="evidence" value="ECO:0007669"/>
    <property type="project" value="TreeGrafter"/>
</dbReference>
<feature type="transmembrane region" description="Helical" evidence="1">
    <location>
        <begin position="204"/>
        <end position="225"/>
    </location>
</feature>
<evidence type="ECO:0000256" key="1">
    <source>
        <dbReference type="SAM" id="Phobius"/>
    </source>
</evidence>
<feature type="transmembrane region" description="Helical" evidence="1">
    <location>
        <begin position="178"/>
        <end position="197"/>
    </location>
</feature>
<dbReference type="OrthoDB" id="9796461at2"/>
<feature type="transmembrane region" description="Helical" evidence="1">
    <location>
        <begin position="274"/>
        <end position="293"/>
    </location>
</feature>